<name>A0A9Q3FHH2_9BASI</name>
<reference evidence="4" key="1">
    <citation type="submission" date="2021-03" db="EMBL/GenBank/DDBJ databases">
        <title>Draft genome sequence of rust myrtle Austropuccinia psidii MF-1, a brazilian biotype.</title>
        <authorList>
            <person name="Quecine M.C."/>
            <person name="Pachon D.M.R."/>
            <person name="Bonatelli M.L."/>
            <person name="Correr F.H."/>
            <person name="Franceschini L.M."/>
            <person name="Leite T.F."/>
            <person name="Margarido G.R.A."/>
            <person name="Almeida C.A."/>
            <person name="Ferrarezi J.A."/>
            <person name="Labate C.A."/>
        </authorList>
    </citation>
    <scope>NUCLEOTIDE SEQUENCE</scope>
    <source>
        <strain evidence="4">MF-1</strain>
    </source>
</reference>
<feature type="domain" description="J" evidence="3">
    <location>
        <begin position="87"/>
        <end position="153"/>
    </location>
</feature>
<dbReference type="PROSITE" id="PS00636">
    <property type="entry name" value="DNAJ_1"/>
    <property type="match status" value="1"/>
</dbReference>
<dbReference type="InterPro" id="IPR002939">
    <property type="entry name" value="DnaJ_C"/>
</dbReference>
<dbReference type="FunFam" id="2.60.260.20:FF:000015">
    <property type="entry name" value="Heat shock protein 40"/>
    <property type="match status" value="1"/>
</dbReference>
<dbReference type="AlphaFoldDB" id="A0A9Q3FHH2"/>
<dbReference type="PROSITE" id="PS50076">
    <property type="entry name" value="DNAJ_2"/>
    <property type="match status" value="1"/>
</dbReference>
<dbReference type="CDD" id="cd06257">
    <property type="entry name" value="DnaJ"/>
    <property type="match status" value="1"/>
</dbReference>
<dbReference type="PRINTS" id="PR00625">
    <property type="entry name" value="JDOMAIN"/>
</dbReference>
<dbReference type="PANTHER" id="PTHR24078:SF553">
    <property type="entry name" value="DNAJ HOMOLOG SUBFAMILY B MEMBER 5"/>
    <property type="match status" value="1"/>
</dbReference>
<keyword evidence="5" id="KW-1185">Reference proteome</keyword>
<protein>
    <recommendedName>
        <fullName evidence="3">J domain-containing protein</fullName>
    </recommendedName>
</protein>
<dbReference type="Pfam" id="PF00226">
    <property type="entry name" value="DnaJ"/>
    <property type="match status" value="1"/>
</dbReference>
<keyword evidence="1" id="KW-0143">Chaperone</keyword>
<dbReference type="InterPro" id="IPR018253">
    <property type="entry name" value="DnaJ_domain_CS"/>
</dbReference>
<evidence type="ECO:0000259" key="3">
    <source>
        <dbReference type="PROSITE" id="PS50076"/>
    </source>
</evidence>
<dbReference type="GO" id="GO:0005829">
    <property type="term" value="C:cytosol"/>
    <property type="evidence" value="ECO:0007669"/>
    <property type="project" value="TreeGrafter"/>
</dbReference>
<dbReference type="GO" id="GO:0006457">
    <property type="term" value="P:protein folding"/>
    <property type="evidence" value="ECO:0007669"/>
    <property type="project" value="InterPro"/>
</dbReference>
<feature type="compositionally biased region" description="Gly residues" evidence="2">
    <location>
        <begin position="168"/>
        <end position="178"/>
    </location>
</feature>
<feature type="region of interest" description="Disordered" evidence="2">
    <location>
        <begin position="152"/>
        <end position="192"/>
    </location>
</feature>
<dbReference type="Gene3D" id="2.60.260.20">
    <property type="entry name" value="Urease metallochaperone UreE, N-terminal domain"/>
    <property type="match status" value="2"/>
</dbReference>
<dbReference type="FunFam" id="1.10.287.110:FF:000072">
    <property type="entry name" value="DnaJ family protein"/>
    <property type="match status" value="1"/>
</dbReference>
<gene>
    <name evidence="4" type="ORF">O181_079808</name>
</gene>
<dbReference type="Pfam" id="PF01556">
    <property type="entry name" value="DnaJ_C"/>
    <property type="match status" value="1"/>
</dbReference>
<dbReference type="EMBL" id="AVOT02044738">
    <property type="protein sequence ID" value="MBW0540093.1"/>
    <property type="molecule type" value="Genomic_DNA"/>
</dbReference>
<organism evidence="4 5">
    <name type="scientific">Austropuccinia psidii MF-1</name>
    <dbReference type="NCBI Taxonomy" id="1389203"/>
    <lineage>
        <taxon>Eukaryota</taxon>
        <taxon>Fungi</taxon>
        <taxon>Dikarya</taxon>
        <taxon>Basidiomycota</taxon>
        <taxon>Pucciniomycotina</taxon>
        <taxon>Pucciniomycetes</taxon>
        <taxon>Pucciniales</taxon>
        <taxon>Sphaerophragmiaceae</taxon>
        <taxon>Austropuccinia</taxon>
    </lineage>
</organism>
<sequence length="474" mass="50713">MKFLSNSRRICNKKLSHRRNLIESSNQALDQVACSIASIGLSDTGKLLISRIIIILSENLFNPLRQLLLPSLSKKTNSYRYSIMGKDYYSILGVPRSADDAEIKAAYKKAALRHHPDRNVQDPEAAGKKFKEISEAFQVLSDKNQKSIYDQFGEEGLKGGGPPPPGAGGPGMSSGFPGGTFHFSTSGGGPGSRSAFTPMEANDLFAKVFGMGASGTSSGMGSGAYDSFFSNMSTGARSSTGRRTNMNPFGSMDLDDDMIGGMPGGFGSGSSKANGHSAANIDKAPEDTIKPLNVSLEELYQGVVKRLKITRKLKDGSLAEKNCEVNVRPGWKAGTKIKFPGMGNEDRSGRAGAIVFEVAEKPHPRFVREGDDLVCTESISLVEALAGVSSTSLHRRNVQHLDGRRIEFKIPFPTSAGGKPIGPGQEIVVQGEGMPITRKGAGKTKGDLKIRIKVIFPTRVTPAQVDGVKRLFGV</sequence>
<dbReference type="Gene3D" id="1.10.287.110">
    <property type="entry name" value="DnaJ domain"/>
    <property type="match status" value="1"/>
</dbReference>
<dbReference type="SMART" id="SM00271">
    <property type="entry name" value="DnaJ"/>
    <property type="match status" value="1"/>
</dbReference>
<dbReference type="GO" id="GO:0051082">
    <property type="term" value="F:unfolded protein binding"/>
    <property type="evidence" value="ECO:0007669"/>
    <property type="project" value="InterPro"/>
</dbReference>
<evidence type="ECO:0000313" key="4">
    <source>
        <dbReference type="EMBL" id="MBW0540093.1"/>
    </source>
</evidence>
<evidence type="ECO:0000256" key="1">
    <source>
        <dbReference type="ARBA" id="ARBA00023186"/>
    </source>
</evidence>
<dbReference type="GO" id="GO:0051087">
    <property type="term" value="F:protein-folding chaperone binding"/>
    <property type="evidence" value="ECO:0007669"/>
    <property type="project" value="TreeGrafter"/>
</dbReference>
<dbReference type="OrthoDB" id="10250354at2759"/>
<dbReference type="PANTHER" id="PTHR24078">
    <property type="entry name" value="DNAJ HOMOLOG SUBFAMILY C MEMBER"/>
    <property type="match status" value="1"/>
</dbReference>
<dbReference type="Proteomes" id="UP000765509">
    <property type="component" value="Unassembled WGS sequence"/>
</dbReference>
<evidence type="ECO:0000256" key="2">
    <source>
        <dbReference type="SAM" id="MobiDB-lite"/>
    </source>
</evidence>
<dbReference type="GO" id="GO:0006413">
    <property type="term" value="P:translational initiation"/>
    <property type="evidence" value="ECO:0007669"/>
    <property type="project" value="TreeGrafter"/>
</dbReference>
<accession>A0A9Q3FHH2</accession>
<dbReference type="InterPro" id="IPR051339">
    <property type="entry name" value="DnaJ_subfamily_B"/>
</dbReference>
<dbReference type="SUPFAM" id="SSF46565">
    <property type="entry name" value="Chaperone J-domain"/>
    <property type="match status" value="1"/>
</dbReference>
<proteinExistence type="predicted"/>
<evidence type="ECO:0000313" key="5">
    <source>
        <dbReference type="Proteomes" id="UP000765509"/>
    </source>
</evidence>
<dbReference type="InterPro" id="IPR001623">
    <property type="entry name" value="DnaJ_domain"/>
</dbReference>
<dbReference type="SUPFAM" id="SSF49493">
    <property type="entry name" value="HSP40/DnaJ peptide-binding domain"/>
    <property type="match status" value="2"/>
</dbReference>
<dbReference type="InterPro" id="IPR036869">
    <property type="entry name" value="J_dom_sf"/>
</dbReference>
<dbReference type="InterPro" id="IPR008971">
    <property type="entry name" value="HSP40/DnaJ_pept-bd"/>
</dbReference>
<comment type="caution">
    <text evidence="4">The sequence shown here is derived from an EMBL/GenBank/DDBJ whole genome shotgun (WGS) entry which is preliminary data.</text>
</comment>
<dbReference type="CDD" id="cd10747">
    <property type="entry name" value="DnaJ_C"/>
    <property type="match status" value="1"/>
</dbReference>